<accession>A9WKT1</accession>
<dbReference type="Pfam" id="PF04977">
    <property type="entry name" value="DivIC"/>
    <property type="match status" value="1"/>
</dbReference>
<dbReference type="KEGG" id="rsa:RSal33209_0333"/>
<feature type="compositionally biased region" description="Polar residues" evidence="1">
    <location>
        <begin position="39"/>
        <end position="54"/>
    </location>
</feature>
<dbReference type="STRING" id="288705.RSal33209_0333"/>
<organism evidence="3 4">
    <name type="scientific">Renibacterium salmoninarum (strain ATCC 33209 / DSM 20767 / JCM 11484 / NBRC 15589 / NCIMB 2235)</name>
    <dbReference type="NCBI Taxonomy" id="288705"/>
    <lineage>
        <taxon>Bacteria</taxon>
        <taxon>Bacillati</taxon>
        <taxon>Actinomycetota</taxon>
        <taxon>Actinomycetes</taxon>
        <taxon>Micrococcales</taxon>
        <taxon>Micrococcaceae</taxon>
        <taxon>Renibacterium</taxon>
    </lineage>
</organism>
<protein>
    <submittedName>
        <fullName evidence="3">Predicted septum formation initiator</fullName>
    </submittedName>
</protein>
<name>A9WKT1_RENSM</name>
<evidence type="ECO:0000313" key="3">
    <source>
        <dbReference type="EMBL" id="ABY22089.1"/>
    </source>
</evidence>
<keyword evidence="2" id="KW-0812">Transmembrane</keyword>
<keyword evidence="2" id="KW-1133">Transmembrane helix</keyword>
<dbReference type="HOGENOM" id="CLU_085342_0_3_11"/>
<evidence type="ECO:0000313" key="4">
    <source>
        <dbReference type="Proteomes" id="UP000002007"/>
    </source>
</evidence>
<dbReference type="AlphaFoldDB" id="A9WKT1"/>
<dbReference type="RefSeq" id="WP_012243797.1">
    <property type="nucleotide sequence ID" value="NC_010168.1"/>
</dbReference>
<keyword evidence="4" id="KW-1185">Reference proteome</keyword>
<gene>
    <name evidence="3" type="ordered locus">RSal33209_0333</name>
</gene>
<feature type="compositionally biased region" description="Polar residues" evidence="1">
    <location>
        <begin position="12"/>
        <end position="30"/>
    </location>
</feature>
<dbReference type="EMBL" id="CP000910">
    <property type="protein sequence ID" value="ABY22089.1"/>
    <property type="molecule type" value="Genomic_DNA"/>
</dbReference>
<reference evidence="4" key="1">
    <citation type="journal article" date="2008" name="J. Bacteriol.">
        <title>Genome sequence of the fish pathogen Renibacterium salmoninarum suggests reductive evolution away from an environmental Arthrobacter ancestor.</title>
        <authorList>
            <person name="Wiens G.D."/>
            <person name="Rockey D.D."/>
            <person name="Wu Z."/>
            <person name="Chang J."/>
            <person name="Levy R."/>
            <person name="Crane S."/>
            <person name="Chen D.S."/>
            <person name="Capri G.R."/>
            <person name="Burnett J.R."/>
            <person name="Sudheesh P.S."/>
            <person name="Schipma M.J."/>
            <person name="Burd H."/>
            <person name="Bhattacharyya A."/>
            <person name="Rhodes L.D."/>
            <person name="Kaul R."/>
            <person name="Strom M.S."/>
        </authorList>
    </citation>
    <scope>NUCLEOTIDE SEQUENCE [LARGE SCALE GENOMIC DNA]</scope>
    <source>
        <strain evidence="4">ATCC 33209 / DSM 20767 / JCM 11484 / NBRC 15589 / NCIMB 2235</strain>
    </source>
</reference>
<dbReference type="InterPro" id="IPR007060">
    <property type="entry name" value="FtsL/DivIC"/>
</dbReference>
<sequence length="193" mass="20562">MATRRPKVPQASRPSSSAPDSTDSVANGESNAEPRLSKVTKSAAPSNKPTSASARNAERNSDAANAPVAARAFSGRLVALVAVLIAVALLLTPSLNTFLQQRADIASLKADIAAKEKQQKDLENQLTRWSDPAYVKQQARDRLNMIQPGETGYWVYGGDQAPATPDQPGTSANPEGLPWVDGLWKSIIRSATE</sequence>
<proteinExistence type="predicted"/>
<evidence type="ECO:0000256" key="1">
    <source>
        <dbReference type="SAM" id="MobiDB-lite"/>
    </source>
</evidence>
<keyword evidence="2" id="KW-0472">Membrane</keyword>
<dbReference type="eggNOG" id="COG2919">
    <property type="taxonomic scope" value="Bacteria"/>
</dbReference>
<feature type="region of interest" description="Disordered" evidence="1">
    <location>
        <begin position="1"/>
        <end position="62"/>
    </location>
</feature>
<dbReference type="Proteomes" id="UP000002007">
    <property type="component" value="Chromosome"/>
</dbReference>
<evidence type="ECO:0000256" key="2">
    <source>
        <dbReference type="SAM" id="Phobius"/>
    </source>
</evidence>
<feature type="transmembrane region" description="Helical" evidence="2">
    <location>
        <begin position="77"/>
        <end position="99"/>
    </location>
</feature>